<dbReference type="Pfam" id="PF00358">
    <property type="entry name" value="PTS_EIIA_1"/>
    <property type="match status" value="1"/>
</dbReference>
<dbReference type="GO" id="GO:0009401">
    <property type="term" value="P:phosphoenolpyruvate-dependent sugar phosphotransferase system"/>
    <property type="evidence" value="ECO:0007669"/>
    <property type="project" value="UniProtKB-KW"/>
</dbReference>
<protein>
    <submittedName>
        <fullName evidence="9">PTS system, D-glucosamine-specific IIC component/PTS system, glucose-specific IIA component/PTS system, N-acetylglucosamine-specific IIC component</fullName>
    </submittedName>
</protein>
<keyword evidence="5" id="KW-0598">Phosphotransferase system</keyword>
<dbReference type="Proteomes" id="UP000199139">
    <property type="component" value="Unassembled WGS sequence"/>
</dbReference>
<proteinExistence type="predicted"/>
<evidence type="ECO:0000313" key="9">
    <source>
        <dbReference type="EMBL" id="SFS33259.1"/>
    </source>
</evidence>
<dbReference type="STRING" id="306541.SAMN05421668_10189"/>
<dbReference type="Proteomes" id="UP000321773">
    <property type="component" value="Unassembled WGS sequence"/>
</dbReference>
<evidence type="ECO:0000256" key="1">
    <source>
        <dbReference type="ARBA" id="ARBA00004496"/>
    </source>
</evidence>
<name>A0A1I6NZB0_9BACI</name>
<dbReference type="RefSeq" id="WP_062320127.1">
    <property type="nucleotide sequence ID" value="NZ_BJWJ01000017.1"/>
</dbReference>
<evidence type="ECO:0000313" key="10">
    <source>
        <dbReference type="Proteomes" id="UP000199139"/>
    </source>
</evidence>
<keyword evidence="6" id="KW-0418">Kinase</keyword>
<dbReference type="OrthoDB" id="92465at2"/>
<dbReference type="InterPro" id="IPR050890">
    <property type="entry name" value="PTS_EIIA_component"/>
</dbReference>
<keyword evidence="4" id="KW-0808">Transferase</keyword>
<dbReference type="PROSITE" id="PS00371">
    <property type="entry name" value="PTS_EIIA_TYPE_1_HIS"/>
    <property type="match status" value="1"/>
</dbReference>
<dbReference type="InterPro" id="IPR001127">
    <property type="entry name" value="PTS_EIIA_1_perm"/>
</dbReference>
<sequence>MFKKFFNKPLFVSPVSGILKQIEDVDDEMFAGKVLGDGFAIYPTSHSIKSPITGEVTFVYNTKHAIGLRATDGLEVLIHVGVDTVKLNGRGFTAHVKQHQKVRQGETLLTVDFETIKPEVPSIDVIVVFSNGEKCTVHNPGETVAVLDQNIIDIN</sequence>
<reference evidence="9 10" key="1">
    <citation type="submission" date="2016-10" db="EMBL/GenBank/DDBJ databases">
        <authorList>
            <person name="de Groot N.N."/>
        </authorList>
    </citation>
    <scope>NUCLEOTIDE SEQUENCE [LARGE SCALE GENOMIC DNA]</scope>
    <source>
        <strain evidence="9 10">DSM 17074</strain>
    </source>
</reference>
<dbReference type="AlphaFoldDB" id="A0A1I6NZB0"/>
<dbReference type="EMBL" id="BJWJ01000017">
    <property type="protein sequence ID" value="GEM04796.1"/>
    <property type="molecule type" value="Genomic_DNA"/>
</dbReference>
<dbReference type="PANTHER" id="PTHR45008">
    <property type="entry name" value="PTS SYSTEM GLUCOSE-SPECIFIC EIIA COMPONENT"/>
    <property type="match status" value="1"/>
</dbReference>
<evidence type="ECO:0000313" key="8">
    <source>
        <dbReference type="EMBL" id="GEM04796.1"/>
    </source>
</evidence>
<evidence type="ECO:0000256" key="6">
    <source>
        <dbReference type="ARBA" id="ARBA00022777"/>
    </source>
</evidence>
<dbReference type="EMBL" id="FPAI01000001">
    <property type="protein sequence ID" value="SFS33259.1"/>
    <property type="molecule type" value="Genomic_DNA"/>
</dbReference>
<evidence type="ECO:0000256" key="4">
    <source>
        <dbReference type="ARBA" id="ARBA00022679"/>
    </source>
</evidence>
<dbReference type="FunFam" id="2.70.70.10:FF:000001">
    <property type="entry name" value="PTS system glucose-specific IIA component"/>
    <property type="match status" value="1"/>
</dbReference>
<evidence type="ECO:0000259" key="7">
    <source>
        <dbReference type="PROSITE" id="PS51093"/>
    </source>
</evidence>
<dbReference type="InterPro" id="IPR011055">
    <property type="entry name" value="Dup_hybrid_motif"/>
</dbReference>
<keyword evidence="3" id="KW-0762">Sugar transport</keyword>
<dbReference type="PANTHER" id="PTHR45008:SF1">
    <property type="entry name" value="PTS SYSTEM GLUCOSE-SPECIFIC EIIA COMPONENT"/>
    <property type="match status" value="1"/>
</dbReference>
<gene>
    <name evidence="8" type="ORF">HMI01_17840</name>
    <name evidence="9" type="ORF">SAMN05421668_10189</name>
</gene>
<dbReference type="SUPFAM" id="SSF51261">
    <property type="entry name" value="Duplicated hybrid motif"/>
    <property type="match status" value="1"/>
</dbReference>
<evidence type="ECO:0000256" key="5">
    <source>
        <dbReference type="ARBA" id="ARBA00022683"/>
    </source>
</evidence>
<evidence type="ECO:0000313" key="11">
    <source>
        <dbReference type="Proteomes" id="UP000321773"/>
    </source>
</evidence>
<feature type="domain" description="PTS EIIA type-1" evidence="7">
    <location>
        <begin position="27"/>
        <end position="131"/>
    </location>
</feature>
<keyword evidence="2" id="KW-0813">Transport</keyword>
<organism evidence="9 10">
    <name type="scientific">Halolactibacillus miurensis</name>
    <dbReference type="NCBI Taxonomy" id="306541"/>
    <lineage>
        <taxon>Bacteria</taxon>
        <taxon>Bacillati</taxon>
        <taxon>Bacillota</taxon>
        <taxon>Bacilli</taxon>
        <taxon>Bacillales</taxon>
        <taxon>Bacillaceae</taxon>
        <taxon>Halolactibacillus</taxon>
    </lineage>
</organism>
<dbReference type="NCBIfam" id="TIGR00830">
    <property type="entry name" value="PTBA"/>
    <property type="match status" value="1"/>
</dbReference>
<dbReference type="PROSITE" id="PS51093">
    <property type="entry name" value="PTS_EIIA_TYPE_1"/>
    <property type="match status" value="1"/>
</dbReference>
<dbReference type="GO" id="GO:0016301">
    <property type="term" value="F:kinase activity"/>
    <property type="evidence" value="ECO:0007669"/>
    <property type="project" value="UniProtKB-KW"/>
</dbReference>
<dbReference type="GO" id="GO:0005737">
    <property type="term" value="C:cytoplasm"/>
    <property type="evidence" value="ECO:0007669"/>
    <property type="project" value="UniProtKB-SubCell"/>
</dbReference>
<comment type="subcellular location">
    <subcellularLocation>
        <location evidence="1">Cytoplasm</location>
    </subcellularLocation>
</comment>
<evidence type="ECO:0000256" key="3">
    <source>
        <dbReference type="ARBA" id="ARBA00022597"/>
    </source>
</evidence>
<keyword evidence="11" id="KW-1185">Reference proteome</keyword>
<reference evidence="8 11" key="2">
    <citation type="submission" date="2019-07" db="EMBL/GenBank/DDBJ databases">
        <title>Whole genome shotgun sequence of Halolactibacillus miurensis NBRC 100873.</title>
        <authorList>
            <person name="Hosoyama A."/>
            <person name="Uohara A."/>
            <person name="Ohji S."/>
            <person name="Ichikawa N."/>
        </authorList>
    </citation>
    <scope>NUCLEOTIDE SEQUENCE [LARGE SCALE GENOMIC DNA]</scope>
    <source>
        <strain evidence="8 11">NBRC 100873</strain>
    </source>
</reference>
<evidence type="ECO:0000256" key="2">
    <source>
        <dbReference type="ARBA" id="ARBA00022448"/>
    </source>
</evidence>
<accession>A0A1I6NZB0</accession>
<dbReference type="Gene3D" id="2.70.70.10">
    <property type="entry name" value="Glucose Permease (Domain IIA)"/>
    <property type="match status" value="1"/>
</dbReference>